<sequence length="193" mass="21187">MSSIQNFQSYAGQLLIAMPSMLDTFFKQTVSVICEHNKHGAIGVMINRKHPTLTAKAIFEDIKINSIPATNNIPIYIGGPANPRQLFIMHGPPFYWQGTVQITSQLALTTSMDVMNGIAIGDGPKDFLIALGYAGWSNGQLEAEMMANAWFLAPINETIIFDTPAEQRWENSGQQIGINPNLICDSQQGSKLC</sequence>
<dbReference type="Proteomes" id="UP000189670">
    <property type="component" value="Unassembled WGS sequence"/>
</dbReference>
<comment type="similarity">
    <text evidence="1 2">Belongs to the UPF0301 (AlgH) family.</text>
</comment>
<accession>A0A1V1P2P7</accession>
<name>A0A1V1P2P7_9BACT</name>
<dbReference type="SUPFAM" id="SSF143456">
    <property type="entry name" value="VC0467-like"/>
    <property type="match status" value="1"/>
</dbReference>
<dbReference type="PANTHER" id="PTHR30327">
    <property type="entry name" value="UNCHARACTERIZED PROTEIN YQGE"/>
    <property type="match status" value="1"/>
</dbReference>
<dbReference type="HAMAP" id="MF_00758">
    <property type="entry name" value="UPF0301"/>
    <property type="match status" value="1"/>
</dbReference>
<evidence type="ECO:0000313" key="4">
    <source>
        <dbReference type="Proteomes" id="UP000189670"/>
    </source>
</evidence>
<dbReference type="GO" id="GO:0005829">
    <property type="term" value="C:cytosol"/>
    <property type="evidence" value="ECO:0007669"/>
    <property type="project" value="TreeGrafter"/>
</dbReference>
<dbReference type="Pfam" id="PF02622">
    <property type="entry name" value="DUF179"/>
    <property type="match status" value="1"/>
</dbReference>
<comment type="caution">
    <text evidence="3">The sequence shown here is derived from an EMBL/GenBank/DDBJ whole genome shotgun (WGS) entry which is preliminary data.</text>
</comment>
<protein>
    <recommendedName>
        <fullName evidence="2">UPF0301 protein OMM_04162</fullName>
    </recommendedName>
</protein>
<evidence type="ECO:0000256" key="1">
    <source>
        <dbReference type="ARBA" id="ARBA00009600"/>
    </source>
</evidence>
<dbReference type="InterPro" id="IPR003774">
    <property type="entry name" value="AlgH-like"/>
</dbReference>
<organism evidence="3 4">
    <name type="scientific">Candidatus Magnetoglobus multicellularis str. Araruama</name>
    <dbReference type="NCBI Taxonomy" id="890399"/>
    <lineage>
        <taxon>Bacteria</taxon>
        <taxon>Pseudomonadati</taxon>
        <taxon>Thermodesulfobacteriota</taxon>
        <taxon>Desulfobacteria</taxon>
        <taxon>Desulfobacterales</taxon>
        <taxon>Desulfobacteraceae</taxon>
        <taxon>Candidatus Magnetoglobus</taxon>
    </lineage>
</organism>
<dbReference type="PANTHER" id="PTHR30327:SF1">
    <property type="entry name" value="UPF0301 PROTEIN YQGE"/>
    <property type="match status" value="1"/>
</dbReference>
<dbReference type="EMBL" id="ATBP01000742">
    <property type="protein sequence ID" value="ETR69090.1"/>
    <property type="molecule type" value="Genomic_DNA"/>
</dbReference>
<evidence type="ECO:0000256" key="2">
    <source>
        <dbReference type="HAMAP-Rule" id="MF_00758"/>
    </source>
</evidence>
<proteinExistence type="inferred from homology"/>
<gene>
    <name evidence="3" type="ORF">OMM_04162</name>
</gene>
<dbReference type="Gene3D" id="3.40.1740.10">
    <property type="entry name" value="VC0467-like"/>
    <property type="match status" value="1"/>
</dbReference>
<reference evidence="4" key="1">
    <citation type="submission" date="2012-11" db="EMBL/GenBank/DDBJ databases">
        <authorList>
            <person name="Lucero-Rivera Y.E."/>
            <person name="Tovar-Ramirez D."/>
        </authorList>
    </citation>
    <scope>NUCLEOTIDE SEQUENCE [LARGE SCALE GENOMIC DNA]</scope>
    <source>
        <strain evidence="4">Araruama</strain>
    </source>
</reference>
<evidence type="ECO:0000313" key="3">
    <source>
        <dbReference type="EMBL" id="ETR69090.1"/>
    </source>
</evidence>
<dbReference type="AlphaFoldDB" id="A0A1V1P2P7"/>